<dbReference type="PANTHER" id="PTHR10835:SF15">
    <property type="entry name" value="SQUALENE EPOXIDASE 2, MITOCHONDRIAL"/>
    <property type="match status" value="1"/>
</dbReference>
<keyword evidence="3 6" id="KW-0274">FAD</keyword>
<dbReference type="InterPro" id="IPR013698">
    <property type="entry name" value="Squalene_epoxidase"/>
</dbReference>
<name>A0AAE0AFL1_9ROSI</name>
<evidence type="ECO:0000256" key="2">
    <source>
        <dbReference type="ARBA" id="ARBA00022630"/>
    </source>
</evidence>
<evidence type="ECO:0000313" key="9">
    <source>
        <dbReference type="Proteomes" id="UP001281410"/>
    </source>
</evidence>
<evidence type="ECO:0000256" key="5">
    <source>
        <dbReference type="ARBA" id="ARBA00023136"/>
    </source>
</evidence>
<sequence>MHSTFDIHSRTGGGMTVALSDVVILRDLLRLIRDLNDATATLNHLQSFYTLQILN</sequence>
<evidence type="ECO:0000256" key="6">
    <source>
        <dbReference type="RuleBase" id="RU367121"/>
    </source>
</evidence>
<comment type="caution">
    <text evidence="8">The sequence shown here is derived from an EMBL/GenBank/DDBJ whole genome shotgun (WGS) entry which is preliminary data.</text>
</comment>
<keyword evidence="5" id="KW-0472">Membrane</keyword>
<protein>
    <recommendedName>
        <fullName evidence="6">Squalene monooxygenase</fullName>
        <ecNumber evidence="6">1.14.14.17</ecNumber>
    </recommendedName>
</protein>
<organism evidence="8 9">
    <name type="scientific">Dipteronia sinensis</name>
    <dbReference type="NCBI Taxonomy" id="43782"/>
    <lineage>
        <taxon>Eukaryota</taxon>
        <taxon>Viridiplantae</taxon>
        <taxon>Streptophyta</taxon>
        <taxon>Embryophyta</taxon>
        <taxon>Tracheophyta</taxon>
        <taxon>Spermatophyta</taxon>
        <taxon>Magnoliopsida</taxon>
        <taxon>eudicotyledons</taxon>
        <taxon>Gunneridae</taxon>
        <taxon>Pentapetalae</taxon>
        <taxon>rosids</taxon>
        <taxon>malvids</taxon>
        <taxon>Sapindales</taxon>
        <taxon>Sapindaceae</taxon>
        <taxon>Hippocastanoideae</taxon>
        <taxon>Acereae</taxon>
        <taxon>Dipteronia</taxon>
    </lineage>
</organism>
<dbReference type="PANTHER" id="PTHR10835">
    <property type="entry name" value="SQUALENE MONOOXYGENASE"/>
    <property type="match status" value="1"/>
</dbReference>
<dbReference type="GO" id="GO:0005783">
    <property type="term" value="C:endoplasmic reticulum"/>
    <property type="evidence" value="ECO:0007669"/>
    <property type="project" value="TreeGrafter"/>
</dbReference>
<comment type="catalytic activity">
    <reaction evidence="6">
        <text>squalene + reduced [NADPH--hemoprotein reductase] + O2 = (S)-2,3-epoxysqualene + oxidized [NADPH--hemoprotein reductase] + H2O + H(+)</text>
        <dbReference type="Rhea" id="RHEA:25282"/>
        <dbReference type="Rhea" id="RHEA-COMP:11964"/>
        <dbReference type="Rhea" id="RHEA-COMP:11965"/>
        <dbReference type="ChEBI" id="CHEBI:15377"/>
        <dbReference type="ChEBI" id="CHEBI:15378"/>
        <dbReference type="ChEBI" id="CHEBI:15379"/>
        <dbReference type="ChEBI" id="CHEBI:15440"/>
        <dbReference type="ChEBI" id="CHEBI:15441"/>
        <dbReference type="ChEBI" id="CHEBI:57618"/>
        <dbReference type="ChEBI" id="CHEBI:58210"/>
        <dbReference type="EC" id="1.14.14.17"/>
    </reaction>
</comment>
<evidence type="ECO:0000256" key="3">
    <source>
        <dbReference type="ARBA" id="ARBA00022827"/>
    </source>
</evidence>
<evidence type="ECO:0000256" key="4">
    <source>
        <dbReference type="ARBA" id="ARBA00023002"/>
    </source>
</evidence>
<evidence type="ECO:0000313" key="8">
    <source>
        <dbReference type="EMBL" id="KAK3213000.1"/>
    </source>
</evidence>
<reference evidence="8" key="1">
    <citation type="journal article" date="2023" name="Plant J.">
        <title>Genome sequences and population genomics provide insights into the demographic history, inbreeding, and mutation load of two 'living fossil' tree species of Dipteronia.</title>
        <authorList>
            <person name="Feng Y."/>
            <person name="Comes H.P."/>
            <person name="Chen J."/>
            <person name="Zhu S."/>
            <person name="Lu R."/>
            <person name="Zhang X."/>
            <person name="Li P."/>
            <person name="Qiu J."/>
            <person name="Olsen K.M."/>
            <person name="Qiu Y."/>
        </authorList>
    </citation>
    <scope>NUCLEOTIDE SEQUENCE</scope>
    <source>
        <strain evidence="8">NBL</strain>
    </source>
</reference>
<dbReference type="AlphaFoldDB" id="A0AAE0AFL1"/>
<dbReference type="GO" id="GO:0004506">
    <property type="term" value="F:squalene monooxygenase activity"/>
    <property type="evidence" value="ECO:0007669"/>
    <property type="project" value="UniProtKB-UniRule"/>
</dbReference>
<dbReference type="GO" id="GO:0050660">
    <property type="term" value="F:flavin adenine dinucleotide binding"/>
    <property type="evidence" value="ECO:0007669"/>
    <property type="project" value="UniProtKB-UniRule"/>
</dbReference>
<comment type="similarity">
    <text evidence="6">Belongs to the squalene monooxygenase family.</text>
</comment>
<keyword evidence="2 6" id="KW-0285">Flavoprotein</keyword>
<comment type="subcellular location">
    <subcellularLocation>
        <location evidence="6">Membrane</location>
        <topology evidence="6">Multi-pass membrane protein</topology>
    </subcellularLocation>
</comment>
<dbReference type="GO" id="GO:0016020">
    <property type="term" value="C:membrane"/>
    <property type="evidence" value="ECO:0007669"/>
    <property type="project" value="UniProtKB-SubCell"/>
</dbReference>
<comment type="cofactor">
    <cofactor evidence="1 6">
        <name>FAD</name>
        <dbReference type="ChEBI" id="CHEBI:57692"/>
    </cofactor>
</comment>
<proteinExistence type="inferred from homology"/>
<keyword evidence="4 6" id="KW-0560">Oxidoreductase</keyword>
<dbReference type="Pfam" id="PF08491">
    <property type="entry name" value="SE"/>
    <property type="match status" value="1"/>
</dbReference>
<dbReference type="EC" id="1.14.14.17" evidence="6"/>
<feature type="domain" description="Squalene epoxidase" evidence="7">
    <location>
        <begin position="8"/>
        <end position="51"/>
    </location>
</feature>
<accession>A0AAE0AFL1</accession>
<dbReference type="GO" id="GO:0016126">
    <property type="term" value="P:sterol biosynthetic process"/>
    <property type="evidence" value="ECO:0007669"/>
    <property type="project" value="UniProtKB-UniRule"/>
</dbReference>
<dbReference type="EMBL" id="JANJYJ010000005">
    <property type="protein sequence ID" value="KAK3213000.1"/>
    <property type="molecule type" value="Genomic_DNA"/>
</dbReference>
<gene>
    <name evidence="8" type="ORF">Dsin_017706</name>
</gene>
<evidence type="ECO:0000256" key="1">
    <source>
        <dbReference type="ARBA" id="ARBA00001974"/>
    </source>
</evidence>
<dbReference type="InterPro" id="IPR040125">
    <property type="entry name" value="Squalene_monox"/>
</dbReference>
<evidence type="ECO:0000259" key="7">
    <source>
        <dbReference type="Pfam" id="PF08491"/>
    </source>
</evidence>
<dbReference type="Proteomes" id="UP001281410">
    <property type="component" value="Unassembled WGS sequence"/>
</dbReference>
<comment type="function">
    <text evidence="6">Catalyzes the stereospecific oxidation of squalene to (S)-2,3-epoxysqualene, and is considered to be a rate-limiting enzyme in steroid biosynthesis.</text>
</comment>
<keyword evidence="9" id="KW-1185">Reference proteome</keyword>